<keyword evidence="14 20" id="KW-0472">Membrane</keyword>
<dbReference type="EMBL" id="JAJJMB010008202">
    <property type="protein sequence ID" value="KAI3925175.1"/>
    <property type="molecule type" value="Genomic_DNA"/>
</dbReference>
<evidence type="ECO:0000313" key="22">
    <source>
        <dbReference type="EMBL" id="KAI3925175.1"/>
    </source>
</evidence>
<dbReference type="Pfam" id="PF07714">
    <property type="entry name" value="PK_Tyr_Ser-Thr"/>
    <property type="match status" value="1"/>
</dbReference>
<keyword evidence="23" id="KW-1185">Reference proteome</keyword>
<dbReference type="Pfam" id="PF00560">
    <property type="entry name" value="LRR_1"/>
    <property type="match status" value="2"/>
</dbReference>
<dbReference type="InterPro" id="IPR032675">
    <property type="entry name" value="LRR_dom_sf"/>
</dbReference>
<evidence type="ECO:0000256" key="15">
    <source>
        <dbReference type="ARBA" id="ARBA00023170"/>
    </source>
</evidence>
<keyword evidence="11" id="KW-0418">Kinase</keyword>
<evidence type="ECO:0000256" key="16">
    <source>
        <dbReference type="ARBA" id="ARBA00023180"/>
    </source>
</evidence>
<dbReference type="Pfam" id="PF08263">
    <property type="entry name" value="LRRNT_2"/>
    <property type="match status" value="1"/>
</dbReference>
<dbReference type="AlphaFoldDB" id="A0AAD4SVF9"/>
<evidence type="ECO:0000256" key="4">
    <source>
        <dbReference type="ARBA" id="ARBA00022527"/>
    </source>
</evidence>
<protein>
    <recommendedName>
        <fullName evidence="3">non-specific serine/threonine protein kinase</fullName>
        <ecNumber evidence="3">2.7.11.1</ecNumber>
    </recommendedName>
</protein>
<dbReference type="PROSITE" id="PS50011">
    <property type="entry name" value="PROTEIN_KINASE_DOM"/>
    <property type="match status" value="1"/>
</dbReference>
<keyword evidence="15" id="KW-0675">Receptor</keyword>
<dbReference type="InterPro" id="IPR000719">
    <property type="entry name" value="Prot_kinase_dom"/>
</dbReference>
<dbReference type="SMART" id="SM00220">
    <property type="entry name" value="S_TKc"/>
    <property type="match status" value="1"/>
</dbReference>
<keyword evidence="13 20" id="KW-1133">Transmembrane helix</keyword>
<evidence type="ECO:0000256" key="12">
    <source>
        <dbReference type="ARBA" id="ARBA00022840"/>
    </source>
</evidence>
<dbReference type="FunFam" id="3.80.10.10:FF:000387">
    <property type="entry name" value="Probable LRR receptor-like serine/threonine-protein kinase At1g06840"/>
    <property type="match status" value="1"/>
</dbReference>
<dbReference type="PANTHER" id="PTHR45974">
    <property type="entry name" value="RECEPTOR-LIKE PROTEIN 55"/>
    <property type="match status" value="1"/>
</dbReference>
<keyword evidence="7 20" id="KW-0812">Transmembrane</keyword>
<evidence type="ECO:0000256" key="17">
    <source>
        <dbReference type="ARBA" id="ARBA00047899"/>
    </source>
</evidence>
<evidence type="ECO:0000256" key="19">
    <source>
        <dbReference type="PROSITE-ProRule" id="PRU10141"/>
    </source>
</evidence>
<keyword evidence="6" id="KW-0808">Transferase</keyword>
<comment type="caution">
    <text evidence="22">The sequence shown here is derived from an EMBL/GenBank/DDBJ whole genome shotgun (WGS) entry which is preliminary data.</text>
</comment>
<feature type="transmembrane region" description="Helical" evidence="20">
    <location>
        <begin position="560"/>
        <end position="584"/>
    </location>
</feature>
<accession>A0AAD4SVF9</accession>
<evidence type="ECO:0000256" key="1">
    <source>
        <dbReference type="ARBA" id="ARBA00004370"/>
    </source>
</evidence>
<dbReference type="GO" id="GO:0004674">
    <property type="term" value="F:protein serine/threonine kinase activity"/>
    <property type="evidence" value="ECO:0007669"/>
    <property type="project" value="UniProtKB-KW"/>
</dbReference>
<keyword evidence="5" id="KW-0433">Leucine-rich repeat</keyword>
<gene>
    <name evidence="22" type="ORF">MKW98_009825</name>
</gene>
<evidence type="ECO:0000256" key="18">
    <source>
        <dbReference type="ARBA" id="ARBA00048679"/>
    </source>
</evidence>
<dbReference type="Gene3D" id="3.80.10.10">
    <property type="entry name" value="Ribonuclease Inhibitor"/>
    <property type="match status" value="3"/>
</dbReference>
<evidence type="ECO:0000256" key="20">
    <source>
        <dbReference type="SAM" id="Phobius"/>
    </source>
</evidence>
<evidence type="ECO:0000256" key="9">
    <source>
        <dbReference type="ARBA" id="ARBA00022737"/>
    </source>
</evidence>
<evidence type="ECO:0000256" key="3">
    <source>
        <dbReference type="ARBA" id="ARBA00012513"/>
    </source>
</evidence>
<dbReference type="Gene3D" id="3.30.200.20">
    <property type="entry name" value="Phosphorylase Kinase, domain 1"/>
    <property type="match status" value="1"/>
</dbReference>
<evidence type="ECO:0000256" key="11">
    <source>
        <dbReference type="ARBA" id="ARBA00022777"/>
    </source>
</evidence>
<evidence type="ECO:0000259" key="21">
    <source>
        <dbReference type="PROSITE" id="PS50011"/>
    </source>
</evidence>
<dbReference type="InterPro" id="IPR001611">
    <property type="entry name" value="Leu-rich_rpt"/>
</dbReference>
<dbReference type="GO" id="GO:0016020">
    <property type="term" value="C:membrane"/>
    <property type="evidence" value="ECO:0007669"/>
    <property type="project" value="UniProtKB-SubCell"/>
</dbReference>
<reference evidence="22" key="1">
    <citation type="submission" date="2022-04" db="EMBL/GenBank/DDBJ databases">
        <title>A functionally conserved STORR gene fusion in Papaver species that diverged 16.8 million years ago.</title>
        <authorList>
            <person name="Catania T."/>
        </authorList>
    </citation>
    <scope>NUCLEOTIDE SEQUENCE</scope>
    <source>
        <strain evidence="22">S-188037</strain>
    </source>
</reference>
<evidence type="ECO:0000256" key="6">
    <source>
        <dbReference type="ARBA" id="ARBA00022679"/>
    </source>
</evidence>
<name>A0AAD4SVF9_9MAGN</name>
<dbReference type="FunFam" id="3.30.200.20:FF:000328">
    <property type="entry name" value="Leucine-rich repeat protein kinase family protein"/>
    <property type="match status" value="1"/>
</dbReference>
<keyword evidence="10 19" id="KW-0547">Nucleotide-binding</keyword>
<comment type="subcellular location">
    <subcellularLocation>
        <location evidence="1">Membrane</location>
    </subcellularLocation>
</comment>
<evidence type="ECO:0000256" key="8">
    <source>
        <dbReference type="ARBA" id="ARBA00022729"/>
    </source>
</evidence>
<dbReference type="PANTHER" id="PTHR45974:SF134">
    <property type="entry name" value="OS01G0960400 PROTEIN"/>
    <property type="match status" value="1"/>
</dbReference>
<dbReference type="InterPro" id="IPR017441">
    <property type="entry name" value="Protein_kinase_ATP_BS"/>
</dbReference>
<organism evidence="22 23">
    <name type="scientific">Papaver atlanticum</name>
    <dbReference type="NCBI Taxonomy" id="357466"/>
    <lineage>
        <taxon>Eukaryota</taxon>
        <taxon>Viridiplantae</taxon>
        <taxon>Streptophyta</taxon>
        <taxon>Embryophyta</taxon>
        <taxon>Tracheophyta</taxon>
        <taxon>Spermatophyta</taxon>
        <taxon>Magnoliopsida</taxon>
        <taxon>Ranunculales</taxon>
        <taxon>Papaveraceae</taxon>
        <taxon>Papaveroideae</taxon>
        <taxon>Papaver</taxon>
    </lineage>
</organism>
<evidence type="ECO:0000256" key="10">
    <source>
        <dbReference type="ARBA" id="ARBA00022741"/>
    </source>
</evidence>
<dbReference type="SUPFAM" id="SSF52058">
    <property type="entry name" value="L domain-like"/>
    <property type="match status" value="1"/>
</dbReference>
<dbReference type="PROSITE" id="PS00107">
    <property type="entry name" value="PROTEIN_KINASE_ATP"/>
    <property type="match status" value="1"/>
</dbReference>
<dbReference type="Pfam" id="PF13855">
    <property type="entry name" value="LRR_8"/>
    <property type="match status" value="2"/>
</dbReference>
<evidence type="ECO:0000256" key="14">
    <source>
        <dbReference type="ARBA" id="ARBA00023136"/>
    </source>
</evidence>
<keyword evidence="9" id="KW-0677">Repeat</keyword>
<dbReference type="Gene3D" id="1.10.510.10">
    <property type="entry name" value="Transferase(Phosphotransferase) domain 1"/>
    <property type="match status" value="2"/>
</dbReference>
<dbReference type="InterPro" id="IPR013210">
    <property type="entry name" value="LRR_N_plant-typ"/>
</dbReference>
<comment type="catalytic activity">
    <reaction evidence="17">
        <text>L-threonyl-[protein] + ATP = O-phospho-L-threonyl-[protein] + ADP + H(+)</text>
        <dbReference type="Rhea" id="RHEA:46608"/>
        <dbReference type="Rhea" id="RHEA-COMP:11060"/>
        <dbReference type="Rhea" id="RHEA-COMP:11605"/>
        <dbReference type="ChEBI" id="CHEBI:15378"/>
        <dbReference type="ChEBI" id="CHEBI:30013"/>
        <dbReference type="ChEBI" id="CHEBI:30616"/>
        <dbReference type="ChEBI" id="CHEBI:61977"/>
        <dbReference type="ChEBI" id="CHEBI:456216"/>
        <dbReference type="EC" id="2.7.11.1"/>
    </reaction>
</comment>
<keyword evidence="16" id="KW-0325">Glycoprotein</keyword>
<evidence type="ECO:0000313" key="23">
    <source>
        <dbReference type="Proteomes" id="UP001202328"/>
    </source>
</evidence>
<feature type="domain" description="Protein kinase" evidence="21">
    <location>
        <begin position="627"/>
        <end position="926"/>
    </location>
</feature>
<dbReference type="GO" id="GO:0005524">
    <property type="term" value="F:ATP binding"/>
    <property type="evidence" value="ECO:0007669"/>
    <property type="project" value="UniProtKB-UniRule"/>
</dbReference>
<evidence type="ECO:0000256" key="2">
    <source>
        <dbReference type="ARBA" id="ARBA00008684"/>
    </source>
</evidence>
<feature type="binding site" evidence="19">
    <location>
        <position position="655"/>
    </location>
    <ligand>
        <name>ATP</name>
        <dbReference type="ChEBI" id="CHEBI:30616"/>
    </ligand>
</feature>
<keyword evidence="8" id="KW-0732">Signal</keyword>
<evidence type="ECO:0000256" key="7">
    <source>
        <dbReference type="ARBA" id="ARBA00022692"/>
    </source>
</evidence>
<keyword evidence="12 19" id="KW-0067">ATP-binding</keyword>
<sequence length="926" mass="101887">MNIKWRFELVSESAGANSNIISLMVVLLLTTLSSIGAQPITAPIEVDALLAVKQNLKGPRNFLNKWTNETDPCTSNWTGVLCFDTFSPVDGNLHVRELQLMRMNLTGTLSPELGRFPYLEIMDFMWNNISGSIPKEIGNVKSLKLLLLNGNRLTGSLPEELGDLPNLDRIQIDENFISGLLPKSFANLTKTKHFHMNNNSISGSIPPELSRLTSLVHFLLDNNNLSGPLPPELSRLPSLTIIQLDNNHFDGGIPDSYRNMKKLMKMSLRNCSLTGPIPDMSRIPNLAYIDLSSNQLNGSIPSSRLSDDMTTIDLSNNRLEGIIPTSFSGLPRLQKLSLGNNFLNGSLSSIIWSNRTFKATEKLILDFQNNSLSDISSILSPPENVTIRLKGNPVCMSLNQLNTVDFCGSPTEDNDTPELSIPSICPPCLNDKERVTAAPGICFCAVPLKVEYRLKSPGFSDFPPYKDAFSVNLLSGLGLELYQLSVYSFAWEKGPRLNMHLNLFPNLVDKNFNESEIKRIKSLFTGWNIKNRVIFGPYELLNVYPDSDLKSPNLGLSKGALAGIILGVIAGAVTSTALVSIFIARRHMKNYYRVMSKKHLLSKRITIKVDGIKGFTFEEMALATNNFDSSTQVGQGGYGKVYKGVLSDGTVVAVKRAQEGSFQGDKEFFNEIELLSRVHHRNLVSLIGCCDEEGEQMLVYEFMSGGTLRDHLSAKSKAPLSFAMRLRIATDSAKGILYLHTEADPPIFHRDVKSSNILIGPRFRGKVADFGLSRLAPVPDIEGMTPGHVSTVVKGTPVNGAYNSGTIFSIIDEKMGSYPPKCILKFVTLALQCCQEDTDARPSMEQVVKELDNILYMMPESDISIAVSTDHDIDDSEVSMTITTTTTPPSSSSMLMNNMNGDLNVSSEYISSSNLVSGVVPTIAPR</sequence>
<dbReference type="SUPFAM" id="SSF56112">
    <property type="entry name" value="Protein kinase-like (PK-like)"/>
    <property type="match status" value="1"/>
</dbReference>
<dbReference type="PROSITE" id="PS00108">
    <property type="entry name" value="PROTEIN_KINASE_ST"/>
    <property type="match status" value="1"/>
</dbReference>
<keyword evidence="4" id="KW-0723">Serine/threonine-protein kinase</keyword>
<evidence type="ECO:0000256" key="13">
    <source>
        <dbReference type="ARBA" id="ARBA00022989"/>
    </source>
</evidence>
<dbReference type="InterPro" id="IPR011009">
    <property type="entry name" value="Kinase-like_dom_sf"/>
</dbReference>
<proteinExistence type="inferred from homology"/>
<dbReference type="EC" id="2.7.11.1" evidence="3"/>
<evidence type="ECO:0000256" key="5">
    <source>
        <dbReference type="ARBA" id="ARBA00022614"/>
    </source>
</evidence>
<dbReference type="Proteomes" id="UP001202328">
    <property type="component" value="Unassembled WGS sequence"/>
</dbReference>
<comment type="catalytic activity">
    <reaction evidence="18">
        <text>L-seryl-[protein] + ATP = O-phospho-L-seryl-[protein] + ADP + H(+)</text>
        <dbReference type="Rhea" id="RHEA:17989"/>
        <dbReference type="Rhea" id="RHEA-COMP:9863"/>
        <dbReference type="Rhea" id="RHEA-COMP:11604"/>
        <dbReference type="ChEBI" id="CHEBI:15378"/>
        <dbReference type="ChEBI" id="CHEBI:29999"/>
        <dbReference type="ChEBI" id="CHEBI:30616"/>
        <dbReference type="ChEBI" id="CHEBI:83421"/>
        <dbReference type="ChEBI" id="CHEBI:456216"/>
        <dbReference type="EC" id="2.7.11.1"/>
    </reaction>
</comment>
<dbReference type="InterPro" id="IPR008271">
    <property type="entry name" value="Ser/Thr_kinase_AS"/>
</dbReference>
<comment type="similarity">
    <text evidence="2">Belongs to the protein kinase superfamily. Ser/Thr protein kinase family.</text>
</comment>
<dbReference type="InterPro" id="IPR001245">
    <property type="entry name" value="Ser-Thr/Tyr_kinase_cat_dom"/>
</dbReference>